<evidence type="ECO:0000256" key="1">
    <source>
        <dbReference type="SAM" id="MobiDB-lite"/>
    </source>
</evidence>
<evidence type="ECO:0000313" key="3">
    <source>
        <dbReference type="Proteomes" id="UP000225740"/>
    </source>
</evidence>
<sequence>MNSRKEQPMNEASAGNGVTPLSQPPCDNSRRTIEERLTGIADFFEGHKSQFDTDKPSEDVAVWAWAYWKRWPEFLGSTNAFIQDYKRTEHSHDCDYRISEHGLRQALFWAYESAVRWLMRQAESRGIESSDMMKSRHIVRAAILGHATYATQNWQWPHDWPDLIAPALNNLSQIDQEAVVSGNAVFEQLVARLENEATGACGIVDGHANSEEIAQLVAAQIAKLLGEKKSRGPLPKVERQDRIDYWKRWLVAKEARITLSTFMRDEGVDETYHNTCNVTYNRHGKR</sequence>
<feature type="region of interest" description="Disordered" evidence="1">
    <location>
        <begin position="1"/>
        <end position="29"/>
    </location>
</feature>
<keyword evidence="3" id="KW-1185">Reference proteome</keyword>
<comment type="caution">
    <text evidence="2">The sequence shown here is derived from an EMBL/GenBank/DDBJ whole genome shotgun (WGS) entry which is preliminary data.</text>
</comment>
<reference evidence="2 3" key="1">
    <citation type="submission" date="2017-06" db="EMBL/GenBank/DDBJ databases">
        <title>Description of Rhodopirellula bahusiensis sp. nov.</title>
        <authorList>
            <person name="Kizina J."/>
            <person name="Harder J."/>
        </authorList>
    </citation>
    <scope>NUCLEOTIDE SEQUENCE [LARGE SCALE GENOMIC DNA]</scope>
    <source>
        <strain evidence="2 3">SWK21</strain>
    </source>
</reference>
<organism evidence="2 3">
    <name type="scientific">Rhodopirellula bahusiensis</name>
    <dbReference type="NCBI Taxonomy" id="2014065"/>
    <lineage>
        <taxon>Bacteria</taxon>
        <taxon>Pseudomonadati</taxon>
        <taxon>Planctomycetota</taxon>
        <taxon>Planctomycetia</taxon>
        <taxon>Pirellulales</taxon>
        <taxon>Pirellulaceae</taxon>
        <taxon>Rhodopirellula</taxon>
    </lineage>
</organism>
<proteinExistence type="predicted"/>
<dbReference type="AlphaFoldDB" id="A0A2G1W7I2"/>
<name>A0A2G1W7I2_9BACT</name>
<dbReference type="Proteomes" id="UP000225740">
    <property type="component" value="Unassembled WGS sequence"/>
</dbReference>
<dbReference type="EMBL" id="NIZW01000010">
    <property type="protein sequence ID" value="PHQ34599.1"/>
    <property type="molecule type" value="Genomic_DNA"/>
</dbReference>
<accession>A0A2G1W7I2</accession>
<protein>
    <submittedName>
        <fullName evidence="2">Uncharacterized protein</fullName>
    </submittedName>
</protein>
<evidence type="ECO:0000313" key="2">
    <source>
        <dbReference type="EMBL" id="PHQ34599.1"/>
    </source>
</evidence>
<gene>
    <name evidence="2" type="ORF">CEE69_14390</name>
</gene>